<dbReference type="Pfam" id="PF00646">
    <property type="entry name" value="F-box"/>
    <property type="match status" value="1"/>
</dbReference>
<dbReference type="InterPro" id="IPR036047">
    <property type="entry name" value="F-box-like_dom_sf"/>
</dbReference>
<dbReference type="InterPro" id="IPR001810">
    <property type="entry name" value="F-box_dom"/>
</dbReference>
<evidence type="ECO:0000313" key="2">
    <source>
        <dbReference type="EMBL" id="KAJ7775178.1"/>
    </source>
</evidence>
<comment type="caution">
    <text evidence="2">The sequence shown here is derived from an EMBL/GenBank/DDBJ whole genome shotgun (WGS) entry which is preliminary data.</text>
</comment>
<accession>A0AAD7JZJ9</accession>
<name>A0AAD7JZJ9_9AGAR</name>
<proteinExistence type="predicted"/>
<gene>
    <name evidence="2" type="ORF">B0H16DRAFT_1450572</name>
</gene>
<keyword evidence="3" id="KW-1185">Reference proteome</keyword>
<dbReference type="CDD" id="cd09917">
    <property type="entry name" value="F-box_SF"/>
    <property type="match status" value="1"/>
</dbReference>
<sequence length="457" mass="52424">MPRHTSALAGSPASRDLIVTNPYFDDDHGRKRGKLRFITEVPLDVLFEIFGQLLPLDLLHISRASKSLRNILLRNSSAFIWREAFANITGPTPPPCPNDLNEPHFVTGRPLWFFGNFLYVHANTVSSRTRRKRKSVLLTSELDAIRKRLAALNDHAEFAQQCREIQETKALFAVICRGWETRLRSYRKQELVNAGKSRENAILEKLNGLAIGWDEELFFPGTKNKLRNLPAVKQKKELTARAFLRKSKKERLYKDRLAVLKSRMDLSLRPILDALPISNDRPLMVSNDVSYMPEYRALMERPSNIQVTKEDFLNLLAHLPEQMEDSKLENSPQRSLELCTTFFRCHTCTEPIAYPRILSHACLNELPPNNDDEEAVPHEDILLRRVFVHTPWVLGHKGVKFHPEASNITAALVTLCVGDPKTMTTAMMDEIDPRFECVRCFHPKEGRLVMKWRIAAS</sequence>
<dbReference type="SUPFAM" id="SSF81383">
    <property type="entry name" value="F-box domain"/>
    <property type="match status" value="1"/>
</dbReference>
<reference evidence="2" key="1">
    <citation type="submission" date="2023-03" db="EMBL/GenBank/DDBJ databases">
        <title>Massive genome expansion in bonnet fungi (Mycena s.s.) driven by repeated elements and novel gene families across ecological guilds.</title>
        <authorList>
            <consortium name="Lawrence Berkeley National Laboratory"/>
            <person name="Harder C.B."/>
            <person name="Miyauchi S."/>
            <person name="Viragh M."/>
            <person name="Kuo A."/>
            <person name="Thoen E."/>
            <person name="Andreopoulos B."/>
            <person name="Lu D."/>
            <person name="Skrede I."/>
            <person name="Drula E."/>
            <person name="Henrissat B."/>
            <person name="Morin E."/>
            <person name="Kohler A."/>
            <person name="Barry K."/>
            <person name="LaButti K."/>
            <person name="Morin E."/>
            <person name="Salamov A."/>
            <person name="Lipzen A."/>
            <person name="Mereny Z."/>
            <person name="Hegedus B."/>
            <person name="Baldrian P."/>
            <person name="Stursova M."/>
            <person name="Weitz H."/>
            <person name="Taylor A."/>
            <person name="Grigoriev I.V."/>
            <person name="Nagy L.G."/>
            <person name="Martin F."/>
            <person name="Kauserud H."/>
        </authorList>
    </citation>
    <scope>NUCLEOTIDE SEQUENCE</scope>
    <source>
        <strain evidence="2">CBHHK182m</strain>
    </source>
</reference>
<dbReference type="AlphaFoldDB" id="A0AAD7JZJ9"/>
<feature type="domain" description="F-box" evidence="1">
    <location>
        <begin position="35"/>
        <end position="84"/>
    </location>
</feature>
<dbReference type="EMBL" id="JARKIB010000011">
    <property type="protein sequence ID" value="KAJ7775178.1"/>
    <property type="molecule type" value="Genomic_DNA"/>
</dbReference>
<organism evidence="2 3">
    <name type="scientific">Mycena metata</name>
    <dbReference type="NCBI Taxonomy" id="1033252"/>
    <lineage>
        <taxon>Eukaryota</taxon>
        <taxon>Fungi</taxon>
        <taxon>Dikarya</taxon>
        <taxon>Basidiomycota</taxon>
        <taxon>Agaricomycotina</taxon>
        <taxon>Agaricomycetes</taxon>
        <taxon>Agaricomycetidae</taxon>
        <taxon>Agaricales</taxon>
        <taxon>Marasmiineae</taxon>
        <taxon>Mycenaceae</taxon>
        <taxon>Mycena</taxon>
    </lineage>
</organism>
<evidence type="ECO:0000313" key="3">
    <source>
        <dbReference type="Proteomes" id="UP001215598"/>
    </source>
</evidence>
<protein>
    <recommendedName>
        <fullName evidence="1">F-box domain-containing protein</fullName>
    </recommendedName>
</protein>
<evidence type="ECO:0000259" key="1">
    <source>
        <dbReference type="PROSITE" id="PS50181"/>
    </source>
</evidence>
<dbReference type="Proteomes" id="UP001215598">
    <property type="component" value="Unassembled WGS sequence"/>
</dbReference>
<dbReference type="PROSITE" id="PS50181">
    <property type="entry name" value="FBOX"/>
    <property type="match status" value="1"/>
</dbReference>